<dbReference type="InterPro" id="IPR008523">
    <property type="entry name" value="DUF805"/>
</dbReference>
<dbReference type="Pfam" id="PF05656">
    <property type="entry name" value="DUF805"/>
    <property type="match status" value="1"/>
</dbReference>
<feature type="transmembrane region" description="Helical" evidence="2">
    <location>
        <begin position="24"/>
        <end position="57"/>
    </location>
</feature>
<dbReference type="PANTHER" id="PTHR34980:SF2">
    <property type="entry name" value="INNER MEMBRANE PROTEIN YHAH-RELATED"/>
    <property type="match status" value="1"/>
</dbReference>
<keyword evidence="2" id="KW-0472">Membrane</keyword>
<feature type="compositionally biased region" description="Acidic residues" evidence="1">
    <location>
        <begin position="122"/>
        <end position="148"/>
    </location>
</feature>
<organism evidence="3">
    <name type="scientific">marine metagenome</name>
    <dbReference type="NCBI Taxonomy" id="408172"/>
    <lineage>
        <taxon>unclassified sequences</taxon>
        <taxon>metagenomes</taxon>
        <taxon>ecological metagenomes</taxon>
    </lineage>
</organism>
<keyword evidence="2" id="KW-0812">Transmembrane</keyword>
<dbReference type="PANTHER" id="PTHR34980">
    <property type="entry name" value="INNER MEMBRANE PROTEIN-RELATED-RELATED"/>
    <property type="match status" value="1"/>
</dbReference>
<name>A0A382HQH8_9ZZZZ</name>
<dbReference type="EMBL" id="UINC01062285">
    <property type="protein sequence ID" value="SVB88751.1"/>
    <property type="molecule type" value="Genomic_DNA"/>
</dbReference>
<evidence type="ECO:0008006" key="4">
    <source>
        <dbReference type="Google" id="ProtNLM"/>
    </source>
</evidence>
<dbReference type="AlphaFoldDB" id="A0A382HQH8"/>
<evidence type="ECO:0000256" key="2">
    <source>
        <dbReference type="SAM" id="Phobius"/>
    </source>
</evidence>
<feature type="region of interest" description="Disordered" evidence="1">
    <location>
        <begin position="106"/>
        <end position="148"/>
    </location>
</feature>
<sequence>MEWYLKVVRDNYANFNGRASRQEYWMFFLFNMIFAIVIIGIDIILGLGFLNVIYSLVVMIPGMAVNIRRLHDIGKSGWMVLIVLIPCIGAFWLLYLMFQDSSPLDNEYGPSPKPKPVSNEAADTEPENNDVEKDDDSSGEVEESDEDE</sequence>
<keyword evidence="2" id="KW-1133">Transmembrane helix</keyword>
<evidence type="ECO:0000313" key="3">
    <source>
        <dbReference type="EMBL" id="SVB88751.1"/>
    </source>
</evidence>
<evidence type="ECO:0000256" key="1">
    <source>
        <dbReference type="SAM" id="MobiDB-lite"/>
    </source>
</evidence>
<protein>
    <recommendedName>
        <fullName evidence="4">DUF805 domain-containing protein</fullName>
    </recommendedName>
</protein>
<dbReference type="GO" id="GO:0005886">
    <property type="term" value="C:plasma membrane"/>
    <property type="evidence" value="ECO:0007669"/>
    <property type="project" value="TreeGrafter"/>
</dbReference>
<feature type="transmembrane region" description="Helical" evidence="2">
    <location>
        <begin position="78"/>
        <end position="98"/>
    </location>
</feature>
<proteinExistence type="predicted"/>
<reference evidence="3" key="1">
    <citation type="submission" date="2018-05" db="EMBL/GenBank/DDBJ databases">
        <authorList>
            <person name="Lanie J.A."/>
            <person name="Ng W.-L."/>
            <person name="Kazmierczak K.M."/>
            <person name="Andrzejewski T.M."/>
            <person name="Davidsen T.M."/>
            <person name="Wayne K.J."/>
            <person name="Tettelin H."/>
            <person name="Glass J.I."/>
            <person name="Rusch D."/>
            <person name="Podicherti R."/>
            <person name="Tsui H.-C.T."/>
            <person name="Winkler M.E."/>
        </authorList>
    </citation>
    <scope>NUCLEOTIDE SEQUENCE</scope>
</reference>
<accession>A0A382HQH8</accession>
<gene>
    <name evidence="3" type="ORF">METZ01_LOCUS241605</name>
</gene>